<dbReference type="FunFam" id="4.10.910.10:FF:000001">
    <property type="entry name" value="30S ribosomal protein S13"/>
    <property type="match status" value="1"/>
</dbReference>
<dbReference type="KEGG" id="nnu:104605813"/>
<dbReference type="eggNOG" id="KOG3311">
    <property type="taxonomic scope" value="Eukaryota"/>
</dbReference>
<dbReference type="OMA" id="VDINMEN"/>
<evidence type="ECO:0000313" key="8">
    <source>
        <dbReference type="RefSeq" id="XP_010269023.1"/>
    </source>
</evidence>
<dbReference type="GeneID" id="104605813"/>
<protein>
    <submittedName>
        <fullName evidence="8">30S ribosomal protein S13, chloroplastic-like</fullName>
    </submittedName>
</protein>
<keyword evidence="5" id="KW-0687">Ribonucleoprotein</keyword>
<dbReference type="PANTHER" id="PTHR10871:SF1">
    <property type="entry name" value="SMALL RIBOSOMAL SUBUNIT PROTEIN US13M"/>
    <property type="match status" value="1"/>
</dbReference>
<dbReference type="GO" id="GO:0003735">
    <property type="term" value="F:structural constituent of ribosome"/>
    <property type="evidence" value="ECO:0007669"/>
    <property type="project" value="InterPro"/>
</dbReference>
<dbReference type="PROSITE" id="PS00646">
    <property type="entry name" value="RIBOSOMAL_S13_1"/>
    <property type="match status" value="1"/>
</dbReference>
<reference evidence="8" key="1">
    <citation type="submission" date="2025-08" db="UniProtKB">
        <authorList>
            <consortium name="RefSeq"/>
        </authorList>
    </citation>
    <scope>IDENTIFICATION</scope>
</reference>
<dbReference type="AlphaFoldDB" id="A0A1U8AZQ7"/>
<dbReference type="InterPro" id="IPR010979">
    <property type="entry name" value="Ribosomal_uS13-like_H2TH"/>
</dbReference>
<dbReference type="HAMAP" id="MF_01315">
    <property type="entry name" value="Ribosomal_uS13"/>
    <property type="match status" value="1"/>
</dbReference>
<keyword evidence="7" id="KW-1185">Reference proteome</keyword>
<dbReference type="FunFam" id="1.10.8.50:FF:000001">
    <property type="entry name" value="30S ribosomal protein S13"/>
    <property type="match status" value="1"/>
</dbReference>
<dbReference type="PROSITE" id="PS50159">
    <property type="entry name" value="RIBOSOMAL_S13_2"/>
    <property type="match status" value="1"/>
</dbReference>
<evidence type="ECO:0000256" key="4">
    <source>
        <dbReference type="ARBA" id="ARBA00022980"/>
    </source>
</evidence>
<accession>A0A1U8AZQ7</accession>
<dbReference type="InterPro" id="IPR027437">
    <property type="entry name" value="Rbsml_uS13_C"/>
</dbReference>
<sequence>MAQALAMAKPLAPSSSVLRKGGDPSSPSPSNTLSIQCARVGGVEIPDNKRIEYSLQHIYGIGRTRARQILWEVGLENKVTKDLTEEELTTLREELSNEVTVKGRKEKKYMIEGELRAFNALNIRRLIEIQCYRGTRHQKGLPCRGQHTRNNCRTLKGKRVPVAGKKKATR</sequence>
<evidence type="ECO:0000256" key="1">
    <source>
        <dbReference type="ARBA" id="ARBA00008080"/>
    </source>
</evidence>
<keyword evidence="4" id="KW-0689">Ribosomal protein</keyword>
<dbReference type="Gene3D" id="4.10.910.10">
    <property type="entry name" value="30s ribosomal protein s13, domain 2"/>
    <property type="match status" value="1"/>
</dbReference>
<evidence type="ECO:0000256" key="6">
    <source>
        <dbReference type="SAM" id="MobiDB-lite"/>
    </source>
</evidence>
<dbReference type="OrthoDB" id="525520at2759"/>
<dbReference type="InParanoid" id="A0A1U8AZQ7"/>
<dbReference type="PANTHER" id="PTHR10871">
    <property type="entry name" value="30S RIBOSOMAL PROTEIN S13/40S RIBOSOMAL PROTEIN S18"/>
    <property type="match status" value="1"/>
</dbReference>
<dbReference type="InterPro" id="IPR001892">
    <property type="entry name" value="Ribosomal_uS13"/>
</dbReference>
<feature type="region of interest" description="Disordered" evidence="6">
    <location>
        <begin position="1"/>
        <end position="33"/>
    </location>
</feature>
<organism evidence="7 8">
    <name type="scientific">Nelumbo nucifera</name>
    <name type="common">Sacred lotus</name>
    <dbReference type="NCBI Taxonomy" id="4432"/>
    <lineage>
        <taxon>Eukaryota</taxon>
        <taxon>Viridiplantae</taxon>
        <taxon>Streptophyta</taxon>
        <taxon>Embryophyta</taxon>
        <taxon>Tracheophyta</taxon>
        <taxon>Spermatophyta</taxon>
        <taxon>Magnoliopsida</taxon>
        <taxon>Proteales</taxon>
        <taxon>Nelumbonaceae</taxon>
        <taxon>Nelumbo</taxon>
    </lineage>
</organism>
<keyword evidence="2" id="KW-0699">rRNA-binding</keyword>
<name>A0A1U8AZQ7_NELNU</name>
<dbReference type="Gene3D" id="1.10.8.50">
    <property type="match status" value="1"/>
</dbReference>
<dbReference type="Proteomes" id="UP000189703">
    <property type="component" value="Unplaced"/>
</dbReference>
<evidence type="ECO:0000256" key="3">
    <source>
        <dbReference type="ARBA" id="ARBA00022884"/>
    </source>
</evidence>
<dbReference type="GO" id="GO:0019843">
    <property type="term" value="F:rRNA binding"/>
    <property type="evidence" value="ECO:0007669"/>
    <property type="project" value="UniProtKB-KW"/>
</dbReference>
<keyword evidence="3" id="KW-0694">RNA-binding</keyword>
<evidence type="ECO:0000256" key="2">
    <source>
        <dbReference type="ARBA" id="ARBA00022730"/>
    </source>
</evidence>
<dbReference type="SUPFAM" id="SSF46946">
    <property type="entry name" value="S13-like H2TH domain"/>
    <property type="match status" value="1"/>
</dbReference>
<dbReference type="InterPro" id="IPR018269">
    <property type="entry name" value="Ribosomal_uS13_CS"/>
</dbReference>
<dbReference type="RefSeq" id="XP_010269023.1">
    <property type="nucleotide sequence ID" value="XM_010270721.2"/>
</dbReference>
<dbReference type="STRING" id="4432.A0A1U8AZQ7"/>
<comment type="similarity">
    <text evidence="1">Belongs to the universal ribosomal protein uS13 family.</text>
</comment>
<evidence type="ECO:0000313" key="7">
    <source>
        <dbReference type="Proteomes" id="UP000189703"/>
    </source>
</evidence>
<dbReference type="GO" id="GO:0006412">
    <property type="term" value="P:translation"/>
    <property type="evidence" value="ECO:0007669"/>
    <property type="project" value="InterPro"/>
</dbReference>
<evidence type="ECO:0000256" key="5">
    <source>
        <dbReference type="ARBA" id="ARBA00023274"/>
    </source>
</evidence>
<dbReference type="Pfam" id="PF00416">
    <property type="entry name" value="Ribosomal_S13"/>
    <property type="match status" value="1"/>
</dbReference>
<dbReference type="GO" id="GO:0015935">
    <property type="term" value="C:small ribosomal subunit"/>
    <property type="evidence" value="ECO:0000318"/>
    <property type="project" value="GO_Central"/>
</dbReference>
<dbReference type="GO" id="GO:0005739">
    <property type="term" value="C:mitochondrion"/>
    <property type="evidence" value="ECO:0000318"/>
    <property type="project" value="GO_Central"/>
</dbReference>
<proteinExistence type="inferred from homology"/>
<gene>
    <name evidence="8" type="primary">LOC104605813</name>
</gene>